<dbReference type="EMBL" id="JAICBX010000007">
    <property type="protein sequence ID" value="MBW8640570.1"/>
    <property type="molecule type" value="Genomic_DNA"/>
</dbReference>
<dbReference type="PANTHER" id="PTHR48079:SF6">
    <property type="entry name" value="NAD(P)-BINDING DOMAIN-CONTAINING PROTEIN-RELATED"/>
    <property type="match status" value="1"/>
</dbReference>
<dbReference type="InterPro" id="IPR036291">
    <property type="entry name" value="NAD(P)-bd_dom_sf"/>
</dbReference>
<evidence type="ECO:0000259" key="1">
    <source>
        <dbReference type="Pfam" id="PF01370"/>
    </source>
</evidence>
<accession>A0AAE2ZU20</accession>
<gene>
    <name evidence="2" type="ORF">K1W69_25480</name>
</gene>
<feature type="domain" description="NAD-dependent epimerase/dehydratase" evidence="1">
    <location>
        <begin position="5"/>
        <end position="218"/>
    </location>
</feature>
<comment type="caution">
    <text evidence="2">The sequence shown here is derived from an EMBL/GenBank/DDBJ whole genome shotgun (WGS) entry which is preliminary data.</text>
</comment>
<reference evidence="2" key="1">
    <citation type="submission" date="2021-08" db="EMBL/GenBank/DDBJ databases">
        <title>Hoeflea bacterium WL0058 sp. nov., isolated from the sediment.</title>
        <authorList>
            <person name="Wang L."/>
            <person name="Zhang D."/>
        </authorList>
    </citation>
    <scope>NUCLEOTIDE SEQUENCE</scope>
    <source>
        <strain evidence="2">WL0058</strain>
    </source>
</reference>
<sequence>MTTVAILGANGRLSNMTARAFQNAGYRVLAVTRNGRAKGLPADVEHRAADALDRQALIRATAGADIIFNGLNPLYPDWRRKVIPMGENVMAAARAHGSQHIFAGNVYNYGRSIPATVVDDTPFEDSTRKGAIRNRLEELFAREAASSNVRTIVLRAGDFYGGGVPGSWFDLMLAARLSKGKFTYPGSMDLVHSWAYLPDLARAFVALADRRDETSPYEAFLFHGHAITGHDMKAHIEAAIGDELAVATVPWPLLRLGGLVSPMLREVVEMKYLWDRPHTLDGGKLEMLIGAEPHTRPQAAVAAALRDLGLLRTGGGSYPVAEAA</sequence>
<dbReference type="InterPro" id="IPR051783">
    <property type="entry name" value="NAD(P)-dependent_oxidoreduct"/>
</dbReference>
<proteinExistence type="predicted"/>
<dbReference type="SUPFAM" id="SSF51735">
    <property type="entry name" value="NAD(P)-binding Rossmann-fold domains"/>
    <property type="match status" value="1"/>
</dbReference>
<keyword evidence="3" id="KW-1185">Reference proteome</keyword>
<dbReference type="PANTHER" id="PTHR48079">
    <property type="entry name" value="PROTEIN YEEZ"/>
    <property type="match status" value="1"/>
</dbReference>
<evidence type="ECO:0000313" key="3">
    <source>
        <dbReference type="Proteomes" id="UP001196509"/>
    </source>
</evidence>
<dbReference type="AlphaFoldDB" id="A0AAE2ZU20"/>
<dbReference type="Proteomes" id="UP001196509">
    <property type="component" value="Unassembled WGS sequence"/>
</dbReference>
<dbReference type="Pfam" id="PF01370">
    <property type="entry name" value="Epimerase"/>
    <property type="match status" value="1"/>
</dbReference>
<evidence type="ECO:0000313" key="2">
    <source>
        <dbReference type="EMBL" id="MBW8640570.1"/>
    </source>
</evidence>
<name>A0AAE2ZU20_9HYPH</name>
<organism evidence="2 3">
    <name type="scientific">Flavimaribacter sediminis</name>
    <dbReference type="NCBI Taxonomy" id="2865987"/>
    <lineage>
        <taxon>Bacteria</taxon>
        <taxon>Pseudomonadati</taxon>
        <taxon>Pseudomonadota</taxon>
        <taxon>Alphaproteobacteria</taxon>
        <taxon>Hyphomicrobiales</taxon>
        <taxon>Rhizobiaceae</taxon>
        <taxon>Flavimaribacter</taxon>
    </lineage>
</organism>
<dbReference type="InterPro" id="IPR001509">
    <property type="entry name" value="Epimerase_deHydtase"/>
</dbReference>
<dbReference type="GO" id="GO:0004029">
    <property type="term" value="F:aldehyde dehydrogenase (NAD+) activity"/>
    <property type="evidence" value="ECO:0007669"/>
    <property type="project" value="TreeGrafter"/>
</dbReference>
<dbReference type="Gene3D" id="3.40.50.720">
    <property type="entry name" value="NAD(P)-binding Rossmann-like Domain"/>
    <property type="match status" value="1"/>
</dbReference>
<protein>
    <submittedName>
        <fullName evidence="2">NAD-dependent epimerase/dehydratase family protein</fullName>
    </submittedName>
</protein>
<dbReference type="RefSeq" id="WP_220231304.1">
    <property type="nucleotide sequence ID" value="NZ_JAICBX010000007.1"/>
</dbReference>
<dbReference type="GO" id="GO:0005737">
    <property type="term" value="C:cytoplasm"/>
    <property type="evidence" value="ECO:0007669"/>
    <property type="project" value="TreeGrafter"/>
</dbReference>